<keyword evidence="2" id="KW-1185">Reference proteome</keyword>
<name>A0AAV4NZR0_9ARAC</name>
<accession>A0AAV4NZR0</accession>
<proteinExistence type="predicted"/>
<comment type="caution">
    <text evidence="1">The sequence shown here is derived from an EMBL/GenBank/DDBJ whole genome shotgun (WGS) entry which is preliminary data.</text>
</comment>
<sequence length="86" mass="10106">MVEGQPNQEIQQLIKVRQLVSAQMPHVGMISDQRVKRSMIVIQYWYPSDDDSGPMESMWIWHHQNLASGSQNVERGDFVYRCTFEH</sequence>
<protein>
    <submittedName>
        <fullName evidence="1">Uncharacterized protein</fullName>
    </submittedName>
</protein>
<evidence type="ECO:0000313" key="2">
    <source>
        <dbReference type="Proteomes" id="UP001054837"/>
    </source>
</evidence>
<organism evidence="1 2">
    <name type="scientific">Caerostris darwini</name>
    <dbReference type="NCBI Taxonomy" id="1538125"/>
    <lineage>
        <taxon>Eukaryota</taxon>
        <taxon>Metazoa</taxon>
        <taxon>Ecdysozoa</taxon>
        <taxon>Arthropoda</taxon>
        <taxon>Chelicerata</taxon>
        <taxon>Arachnida</taxon>
        <taxon>Araneae</taxon>
        <taxon>Araneomorphae</taxon>
        <taxon>Entelegynae</taxon>
        <taxon>Araneoidea</taxon>
        <taxon>Araneidae</taxon>
        <taxon>Caerostris</taxon>
    </lineage>
</organism>
<gene>
    <name evidence="1" type="ORF">CDAR_506711</name>
</gene>
<reference evidence="1 2" key="1">
    <citation type="submission" date="2021-06" db="EMBL/GenBank/DDBJ databases">
        <title>Caerostris darwini draft genome.</title>
        <authorList>
            <person name="Kono N."/>
            <person name="Arakawa K."/>
        </authorList>
    </citation>
    <scope>NUCLEOTIDE SEQUENCE [LARGE SCALE GENOMIC DNA]</scope>
</reference>
<evidence type="ECO:0000313" key="1">
    <source>
        <dbReference type="EMBL" id="GIX90279.1"/>
    </source>
</evidence>
<dbReference type="Proteomes" id="UP001054837">
    <property type="component" value="Unassembled WGS sequence"/>
</dbReference>
<dbReference type="AlphaFoldDB" id="A0AAV4NZR0"/>
<dbReference type="EMBL" id="BPLQ01002235">
    <property type="protein sequence ID" value="GIX90279.1"/>
    <property type="molecule type" value="Genomic_DNA"/>
</dbReference>